<keyword evidence="5" id="KW-1185">Reference proteome</keyword>
<evidence type="ECO:0000256" key="1">
    <source>
        <dbReference type="ARBA" id="ARBA00022676"/>
    </source>
</evidence>
<evidence type="ECO:0000313" key="5">
    <source>
        <dbReference type="Proteomes" id="UP000037247"/>
    </source>
</evidence>
<evidence type="ECO:0000259" key="3">
    <source>
        <dbReference type="Pfam" id="PF13579"/>
    </source>
</evidence>
<reference evidence="4 5" key="1">
    <citation type="submission" date="2015-05" db="EMBL/GenBank/DDBJ databases">
        <title>Draft genome sequence of the bacterium Gordonia jacobaea a new member of the Gordonia genus.</title>
        <authorList>
            <person name="Jimenez-Galisteo G."/>
            <person name="Dominguez A."/>
            <person name="Munoz E."/>
            <person name="Vinas M."/>
        </authorList>
    </citation>
    <scope>NUCLEOTIDE SEQUENCE [LARGE SCALE GENOMIC DNA]</scope>
    <source>
        <strain evidence="5">mv1</strain>
    </source>
</reference>
<proteinExistence type="predicted"/>
<feature type="domain" description="Glycosyltransferase subfamily 4-like N-terminal" evidence="3">
    <location>
        <begin position="23"/>
        <end position="187"/>
    </location>
</feature>
<sequence length="404" mass="45659">MSKTLSAANVLIVVQNLPVPFDRRVWQEALALGAKAHSVTVICPADDKHPVGTFHIDGIEIVRYPAPPEGGTALGYIREYALSMTKIYMLSRKIARMRSIDIVHICNPPDFLYLSVRHLKKRGTRLIFDQHDLGPELVEAKEMPLVRVLRRVSLIFERITYSAADHVIATNSSYRSIALTRGKKNTNEVTIVRSGPRAEWVQDGRVDDAWRRDRRYLIGYVGVMGKQDGIQYLLRAVKHLIEESCDVQLALVGSGPDVERLKNLAGELGIADRVEFHGRLSDEDLRSVLASADVCVNPDEVNKMNDLSTMNKIVEYMAMGRPIVQFDVMEGKYSAQSAARYARPNSAVSLAEEIKYVLEDETEARRMAKEGRERFSEFLSWEAQIPYLYRAYETVLSVSPRYDA</sequence>
<dbReference type="Pfam" id="PF13692">
    <property type="entry name" value="Glyco_trans_1_4"/>
    <property type="match status" value="1"/>
</dbReference>
<organism evidence="4 5">
    <name type="scientific">Gordonia jacobaea</name>
    <dbReference type="NCBI Taxonomy" id="122202"/>
    <lineage>
        <taxon>Bacteria</taxon>
        <taxon>Bacillati</taxon>
        <taxon>Actinomycetota</taxon>
        <taxon>Actinomycetes</taxon>
        <taxon>Mycobacteriales</taxon>
        <taxon>Gordoniaceae</taxon>
        <taxon>Gordonia</taxon>
    </lineage>
</organism>
<dbReference type="Pfam" id="PF13579">
    <property type="entry name" value="Glyco_trans_4_4"/>
    <property type="match status" value="1"/>
</dbReference>
<name>A0ABR5I7D3_9ACTN</name>
<accession>A0ABR5I7D3</accession>
<dbReference type="InterPro" id="IPR050194">
    <property type="entry name" value="Glycosyltransferase_grp1"/>
</dbReference>
<protein>
    <recommendedName>
        <fullName evidence="3">Glycosyltransferase subfamily 4-like N-terminal domain-containing protein</fullName>
    </recommendedName>
</protein>
<keyword evidence="2" id="KW-0808">Transferase</keyword>
<dbReference type="Proteomes" id="UP000037247">
    <property type="component" value="Unassembled WGS sequence"/>
</dbReference>
<evidence type="ECO:0000313" key="4">
    <source>
        <dbReference type="EMBL" id="KNA89543.1"/>
    </source>
</evidence>
<dbReference type="InterPro" id="IPR028098">
    <property type="entry name" value="Glyco_trans_4-like_N"/>
</dbReference>
<evidence type="ECO:0000256" key="2">
    <source>
        <dbReference type="ARBA" id="ARBA00022679"/>
    </source>
</evidence>
<dbReference type="EMBL" id="LDTZ01000024">
    <property type="protein sequence ID" value="KNA89543.1"/>
    <property type="molecule type" value="Genomic_DNA"/>
</dbReference>
<dbReference type="Gene3D" id="3.40.50.2000">
    <property type="entry name" value="Glycogen Phosphorylase B"/>
    <property type="match status" value="2"/>
</dbReference>
<dbReference type="SUPFAM" id="SSF53756">
    <property type="entry name" value="UDP-Glycosyltransferase/glycogen phosphorylase"/>
    <property type="match status" value="1"/>
</dbReference>
<dbReference type="RefSeq" id="WP_049700814.1">
    <property type="nucleotide sequence ID" value="NZ_LDTZ01000024.1"/>
</dbReference>
<keyword evidence="1" id="KW-0328">Glycosyltransferase</keyword>
<dbReference type="PANTHER" id="PTHR45947">
    <property type="entry name" value="SULFOQUINOVOSYL TRANSFERASE SQD2"/>
    <property type="match status" value="1"/>
</dbReference>
<dbReference type="CDD" id="cd03794">
    <property type="entry name" value="GT4_WbuB-like"/>
    <property type="match status" value="1"/>
</dbReference>
<dbReference type="PANTHER" id="PTHR45947:SF3">
    <property type="entry name" value="SULFOQUINOVOSYL TRANSFERASE SQD2"/>
    <property type="match status" value="1"/>
</dbReference>
<gene>
    <name evidence="4" type="ORF">ABW18_20410</name>
</gene>
<comment type="caution">
    <text evidence="4">The sequence shown here is derived from an EMBL/GenBank/DDBJ whole genome shotgun (WGS) entry which is preliminary data.</text>
</comment>